<dbReference type="AlphaFoldDB" id="A0A318Z5C9"/>
<reference evidence="1 2" key="1">
    <citation type="submission" date="2016-12" db="EMBL/GenBank/DDBJ databases">
        <title>The genomes of Aspergillus section Nigri reveals drivers in fungal speciation.</title>
        <authorList>
            <consortium name="DOE Joint Genome Institute"/>
            <person name="Vesth T.C."/>
            <person name="Nybo J."/>
            <person name="Theobald S."/>
            <person name="Brandl J."/>
            <person name="Frisvad J.C."/>
            <person name="Nielsen K.F."/>
            <person name="Lyhne E.K."/>
            <person name="Kogle M.E."/>
            <person name="Kuo A."/>
            <person name="Riley R."/>
            <person name="Clum A."/>
            <person name="Nolan M."/>
            <person name="Lipzen A."/>
            <person name="Salamov A."/>
            <person name="Henrissat B."/>
            <person name="Wiebenga A."/>
            <person name="De Vries R.P."/>
            <person name="Grigoriev I.V."/>
            <person name="Mortensen U.H."/>
            <person name="Andersen M.R."/>
            <person name="Baker S.E."/>
        </authorList>
    </citation>
    <scope>NUCLEOTIDE SEQUENCE [LARGE SCALE GENOMIC DNA]</scope>
    <source>
        <strain evidence="1 2">JOP 1030-1</strain>
    </source>
</reference>
<evidence type="ECO:0000313" key="1">
    <source>
        <dbReference type="EMBL" id="PYH42316.1"/>
    </source>
</evidence>
<dbReference type="STRING" id="1450539.A0A318Z5C9"/>
<name>A0A318Z5C9_9EURO</name>
<accession>A0A318Z5C9</accession>
<dbReference type="OrthoDB" id="4526454at2759"/>
<dbReference type="EMBL" id="KZ821253">
    <property type="protein sequence ID" value="PYH42316.1"/>
    <property type="molecule type" value="Genomic_DNA"/>
</dbReference>
<proteinExistence type="predicted"/>
<evidence type="ECO:0000313" key="2">
    <source>
        <dbReference type="Proteomes" id="UP000248349"/>
    </source>
</evidence>
<dbReference type="GeneID" id="37078849"/>
<gene>
    <name evidence="1" type="ORF">BP01DRAFT_385631</name>
</gene>
<sequence length="192" mass="21088">MKDWESGASMGGCNFVDGMTDGFTGSFTQPIKGAKEEKVLSAVRGFAKGTIGLATKLPFWLVAYPFQGIARTVEGLARSKTRKAIINARLRDGLYIAGQIHLTPEEEAEVLRKFQALARPRDGLRHMLRASTSLMSPCLYVLELAILENIADDLHHTLRSALPQNYRKPLQVMDSNAPVIHHAAAIVTEFGL</sequence>
<dbReference type="RefSeq" id="XP_025428298.1">
    <property type="nucleotide sequence ID" value="XM_025577620.1"/>
</dbReference>
<dbReference type="Proteomes" id="UP000248349">
    <property type="component" value="Unassembled WGS sequence"/>
</dbReference>
<protein>
    <submittedName>
        <fullName evidence="1">Uncharacterized protein</fullName>
    </submittedName>
</protein>
<organism evidence="1 2">
    <name type="scientific">Aspergillus saccharolyticus JOP 1030-1</name>
    <dbReference type="NCBI Taxonomy" id="1450539"/>
    <lineage>
        <taxon>Eukaryota</taxon>
        <taxon>Fungi</taxon>
        <taxon>Dikarya</taxon>
        <taxon>Ascomycota</taxon>
        <taxon>Pezizomycotina</taxon>
        <taxon>Eurotiomycetes</taxon>
        <taxon>Eurotiomycetidae</taxon>
        <taxon>Eurotiales</taxon>
        <taxon>Aspergillaceae</taxon>
        <taxon>Aspergillus</taxon>
        <taxon>Aspergillus subgen. Circumdati</taxon>
    </lineage>
</organism>
<keyword evidence="2" id="KW-1185">Reference proteome</keyword>